<keyword evidence="7" id="KW-0067">ATP-binding</keyword>
<evidence type="ECO:0000256" key="2">
    <source>
        <dbReference type="ARBA" id="ARBA00008982"/>
    </source>
</evidence>
<dbReference type="Pfam" id="PF16065">
    <property type="entry name" value="DUF4807"/>
    <property type="match status" value="1"/>
</dbReference>
<evidence type="ECO:0000313" key="10">
    <source>
        <dbReference type="Proteomes" id="UP000002640"/>
    </source>
</evidence>
<dbReference type="InterPro" id="IPR032072">
    <property type="entry name" value="DUF4807"/>
</dbReference>
<dbReference type="EC" id="2.7.2.3" evidence="3"/>
<evidence type="ECO:0000256" key="6">
    <source>
        <dbReference type="ARBA" id="ARBA00022777"/>
    </source>
</evidence>
<dbReference type="Proteomes" id="UP000002640">
    <property type="component" value="Unassembled WGS sequence"/>
</dbReference>
<dbReference type="InterPro" id="IPR001576">
    <property type="entry name" value="Phosphoglycerate_kinase"/>
</dbReference>
<name>G4Z0F3_PHYSP</name>
<dbReference type="GO" id="GO:0005524">
    <property type="term" value="F:ATP binding"/>
    <property type="evidence" value="ECO:0007669"/>
    <property type="project" value="UniProtKB-KW"/>
</dbReference>
<reference evidence="9 10" key="1">
    <citation type="journal article" date="2006" name="Science">
        <title>Phytophthora genome sequences uncover evolutionary origins and mechanisms of pathogenesis.</title>
        <authorList>
            <person name="Tyler B.M."/>
            <person name="Tripathy S."/>
            <person name="Zhang X."/>
            <person name="Dehal P."/>
            <person name="Jiang R.H."/>
            <person name="Aerts A."/>
            <person name="Arredondo F.D."/>
            <person name="Baxter L."/>
            <person name="Bensasson D."/>
            <person name="Beynon J.L."/>
            <person name="Chapman J."/>
            <person name="Damasceno C.M."/>
            <person name="Dorrance A.E."/>
            <person name="Dou D."/>
            <person name="Dickerman A.W."/>
            <person name="Dubchak I.L."/>
            <person name="Garbelotto M."/>
            <person name="Gijzen M."/>
            <person name="Gordon S.G."/>
            <person name="Govers F."/>
            <person name="Grunwald N.J."/>
            <person name="Huang W."/>
            <person name="Ivors K.L."/>
            <person name="Jones R.W."/>
            <person name="Kamoun S."/>
            <person name="Krampis K."/>
            <person name="Lamour K.H."/>
            <person name="Lee M.K."/>
            <person name="McDonald W.H."/>
            <person name="Medina M."/>
            <person name="Meijer H.J."/>
            <person name="Nordberg E.K."/>
            <person name="Maclean D.J."/>
            <person name="Ospina-Giraldo M.D."/>
            <person name="Morris P.F."/>
            <person name="Phuntumart V."/>
            <person name="Putnam N.H."/>
            <person name="Rash S."/>
            <person name="Rose J.K."/>
            <person name="Sakihama Y."/>
            <person name="Salamov A.A."/>
            <person name="Savidor A."/>
            <person name="Scheuring C.F."/>
            <person name="Smith B.M."/>
            <person name="Sobral B.W."/>
            <person name="Terry A."/>
            <person name="Torto-Alalibo T.A."/>
            <person name="Win J."/>
            <person name="Xu Z."/>
            <person name="Zhang H."/>
            <person name="Grigoriev I.V."/>
            <person name="Rokhsar D.S."/>
            <person name="Boore J.L."/>
        </authorList>
    </citation>
    <scope>NUCLEOTIDE SEQUENCE [LARGE SCALE GENOMIC DNA]</scope>
    <source>
        <strain evidence="9 10">P6497</strain>
    </source>
</reference>
<keyword evidence="10" id="KW-1185">Reference proteome</keyword>
<keyword evidence="6" id="KW-0418">Kinase</keyword>
<dbReference type="InterPro" id="IPR036043">
    <property type="entry name" value="Phosphoglycerate_kinase_sf"/>
</dbReference>
<dbReference type="GeneID" id="20648675"/>
<keyword evidence="8" id="KW-0460">Magnesium</keyword>
<dbReference type="EMBL" id="JH159152">
    <property type="protein sequence ID" value="EGZ25239.1"/>
    <property type="molecule type" value="Genomic_DNA"/>
</dbReference>
<evidence type="ECO:0000256" key="3">
    <source>
        <dbReference type="ARBA" id="ARBA00013061"/>
    </source>
</evidence>
<evidence type="ECO:0000256" key="1">
    <source>
        <dbReference type="ARBA" id="ARBA00001946"/>
    </source>
</evidence>
<dbReference type="Gene3D" id="3.40.50.1260">
    <property type="entry name" value="Phosphoglycerate kinase, N-terminal domain"/>
    <property type="match status" value="1"/>
</dbReference>
<dbReference type="SUPFAM" id="SSF53748">
    <property type="entry name" value="Phosphoglycerate kinase"/>
    <property type="match status" value="1"/>
</dbReference>
<evidence type="ECO:0000256" key="7">
    <source>
        <dbReference type="ARBA" id="ARBA00022840"/>
    </source>
</evidence>
<sequence length="456" mass="50792">MTSSIIVGVRQQVVAFAPPLRERGALRAVKRAAAAYTDSGASDDADCVVGGSVAIADWEIFRFVSFLLSAEGSAAYPGESRQLLTLLVARCTKKTVKLPGMEESKTFTHWEDSAARYSLAETDRDNVRAVVLVTYRPKLLLPLYMASARSAVKFVNAVVALVTANAYISTLGGGHFLCRHLNQSTLLAKLQIGISMGLKDPVLESKCRVNLMYNALQLGKFKRARRILKCEELVAEQLDSSELRKVCHAANVYIDKMDRLHQEQVLFQRKSGRPAALHDNFYRQRISGRPIKTVDDPTASQVDTDIRAMQDGGIVLLENERSCKQETKNDPKFPGLLDHSPDVYIIDAFGISYCPQAPTKSVAKYKGGCQWLIRCWKTLQGSEEKDMLDAALEIPGVNHPAPGVPETIFTKKRATRSLTQLWFLVKRLNDRYWCTPSYNITRFAISLMRSIVFGVL</sequence>
<protein>
    <recommendedName>
        <fullName evidence="3">phosphoglycerate kinase</fullName>
        <ecNumber evidence="3">2.7.2.3</ecNumber>
    </recommendedName>
</protein>
<evidence type="ECO:0000313" key="9">
    <source>
        <dbReference type="EMBL" id="EGZ25239.1"/>
    </source>
</evidence>
<accession>G4Z0F3</accession>
<keyword evidence="5" id="KW-0547">Nucleotide-binding</keyword>
<comment type="cofactor">
    <cofactor evidence="1">
        <name>Mg(2+)</name>
        <dbReference type="ChEBI" id="CHEBI:18420"/>
    </cofactor>
</comment>
<dbReference type="GO" id="GO:0004618">
    <property type="term" value="F:phosphoglycerate kinase activity"/>
    <property type="evidence" value="ECO:0007669"/>
    <property type="project" value="UniProtKB-EC"/>
</dbReference>
<dbReference type="Pfam" id="PF00162">
    <property type="entry name" value="PGK"/>
    <property type="match status" value="1"/>
</dbReference>
<organism evidence="9 10">
    <name type="scientific">Phytophthora sojae (strain P6497)</name>
    <name type="common">Soybean stem and root rot agent</name>
    <name type="synonym">Phytophthora megasperma f. sp. glycines</name>
    <dbReference type="NCBI Taxonomy" id="1094619"/>
    <lineage>
        <taxon>Eukaryota</taxon>
        <taxon>Sar</taxon>
        <taxon>Stramenopiles</taxon>
        <taxon>Oomycota</taxon>
        <taxon>Peronosporomycetes</taxon>
        <taxon>Peronosporales</taxon>
        <taxon>Peronosporaceae</taxon>
        <taxon>Phytophthora</taxon>
    </lineage>
</organism>
<comment type="similarity">
    <text evidence="2">Belongs to the phosphoglycerate kinase family.</text>
</comment>
<dbReference type="RefSeq" id="XP_009520527.1">
    <property type="nucleotide sequence ID" value="XM_009522232.1"/>
</dbReference>
<evidence type="ECO:0000256" key="8">
    <source>
        <dbReference type="ARBA" id="ARBA00022842"/>
    </source>
</evidence>
<gene>
    <name evidence="9" type="ORF">PHYSODRAFT_344913</name>
</gene>
<evidence type="ECO:0000256" key="5">
    <source>
        <dbReference type="ARBA" id="ARBA00022741"/>
    </source>
</evidence>
<dbReference type="AlphaFoldDB" id="G4Z0F3"/>
<dbReference type="STRING" id="1094619.G4Z0F3"/>
<evidence type="ECO:0000256" key="4">
    <source>
        <dbReference type="ARBA" id="ARBA00022679"/>
    </source>
</evidence>
<dbReference type="InParanoid" id="G4Z0F3"/>
<dbReference type="GO" id="GO:0006096">
    <property type="term" value="P:glycolytic process"/>
    <property type="evidence" value="ECO:0007669"/>
    <property type="project" value="InterPro"/>
</dbReference>
<dbReference type="InterPro" id="IPR015824">
    <property type="entry name" value="Phosphoglycerate_kinase_N"/>
</dbReference>
<dbReference type="KEGG" id="psoj:PHYSODRAFT_344913"/>
<keyword evidence="4" id="KW-0808">Transferase</keyword>
<proteinExistence type="inferred from homology"/>